<dbReference type="Pfam" id="PF07238">
    <property type="entry name" value="PilZ"/>
    <property type="match status" value="1"/>
</dbReference>
<dbReference type="Gene3D" id="2.40.10.220">
    <property type="entry name" value="predicted glycosyltransferase like domains"/>
    <property type="match status" value="1"/>
</dbReference>
<proteinExistence type="predicted"/>
<feature type="domain" description="PilZ" evidence="1">
    <location>
        <begin position="241"/>
        <end position="344"/>
    </location>
</feature>
<gene>
    <name evidence="2" type="ORF">EV699_10683</name>
</gene>
<organism evidence="2 3">
    <name type="scientific">Plasticicumulans lactativorans</name>
    <dbReference type="NCBI Taxonomy" id="1133106"/>
    <lineage>
        <taxon>Bacteria</taxon>
        <taxon>Pseudomonadati</taxon>
        <taxon>Pseudomonadota</taxon>
        <taxon>Gammaproteobacteria</taxon>
        <taxon>Candidatus Competibacteraceae</taxon>
        <taxon>Plasticicumulans</taxon>
    </lineage>
</organism>
<comment type="caution">
    <text evidence="2">The sequence shown here is derived from an EMBL/GenBank/DDBJ whole genome shotgun (WGS) entry which is preliminary data.</text>
</comment>
<dbReference type="Proteomes" id="UP000295765">
    <property type="component" value="Unassembled WGS sequence"/>
</dbReference>
<evidence type="ECO:0000259" key="1">
    <source>
        <dbReference type="Pfam" id="PF07238"/>
    </source>
</evidence>
<evidence type="ECO:0000313" key="3">
    <source>
        <dbReference type="Proteomes" id="UP000295765"/>
    </source>
</evidence>
<keyword evidence="3" id="KW-1185">Reference proteome</keyword>
<dbReference type="AlphaFoldDB" id="A0A4R2L7N7"/>
<evidence type="ECO:0000313" key="2">
    <source>
        <dbReference type="EMBL" id="TCO81988.1"/>
    </source>
</evidence>
<dbReference type="GO" id="GO:0035438">
    <property type="term" value="F:cyclic-di-GMP binding"/>
    <property type="evidence" value="ECO:0007669"/>
    <property type="project" value="InterPro"/>
</dbReference>
<accession>A0A4R2L7N7</accession>
<dbReference type="RefSeq" id="WP_132540157.1">
    <property type="nucleotide sequence ID" value="NZ_SLWY01000006.1"/>
</dbReference>
<sequence length="364" mass="39604">MHLTVDMPTAPADASGDPAETLRDAIAGKLQGAAADTIARFTDELTGPLDEDAAGEVLRELLTAGVSVEQVTSALLLCQLHAAERLDVRLRSGVREGPGPFSIIDLVTTFARVQTLWMSVVHEHYDTLLGESEQALSRSNERLLIETTKALWLKDGVADLFNYFCELPVTASVRVHELDSAYLTVELTAALRQVLAASDHGATALAHASDPGKTVLLRRQGSDERCVVFRIVGASDHNEARRRRVRIRPPRATPLSVALPDQTSFDGHVVDFSVIGMGVELPGVDALPVGSRIECSALFEGRGRPYEFTCTGTVRWFVHRAGSCRAGIELVPSQVQMQALERLMQEFQRDAIGRLGRKMGADDD</sequence>
<name>A0A4R2L7N7_9GAMM</name>
<dbReference type="InterPro" id="IPR009875">
    <property type="entry name" value="PilZ_domain"/>
</dbReference>
<protein>
    <submittedName>
        <fullName evidence="2">PilZ domain-containing protein</fullName>
    </submittedName>
</protein>
<reference evidence="2 3" key="1">
    <citation type="submission" date="2019-03" db="EMBL/GenBank/DDBJ databases">
        <title>Genomic Encyclopedia of Type Strains, Phase IV (KMG-IV): sequencing the most valuable type-strain genomes for metagenomic binning, comparative biology and taxonomic classification.</title>
        <authorList>
            <person name="Goeker M."/>
        </authorList>
    </citation>
    <scope>NUCLEOTIDE SEQUENCE [LARGE SCALE GENOMIC DNA]</scope>
    <source>
        <strain evidence="2 3">DSM 25287</strain>
    </source>
</reference>
<dbReference type="SUPFAM" id="SSF141371">
    <property type="entry name" value="PilZ domain-like"/>
    <property type="match status" value="1"/>
</dbReference>
<dbReference type="EMBL" id="SLWY01000006">
    <property type="protein sequence ID" value="TCO81988.1"/>
    <property type="molecule type" value="Genomic_DNA"/>
</dbReference>